<protein>
    <submittedName>
        <fullName evidence="1">Uncharacterized protein</fullName>
    </submittedName>
</protein>
<accession>A0A2Z6LXV5</accession>
<dbReference type="AlphaFoldDB" id="A0A2Z6LXV5"/>
<gene>
    <name evidence="1" type="ORF">TSUD_181150</name>
</gene>
<name>A0A2Z6LXV5_TRISU</name>
<evidence type="ECO:0000313" key="2">
    <source>
        <dbReference type="Proteomes" id="UP000242715"/>
    </source>
</evidence>
<sequence length="95" mass="10587">MKGLLMISSGVAFDSVASHMPKDWVNTISTQKIEVPCIMAILSMIAISKCLLQFETNDCEKRHGKASKTPRAELEECGNHGKRIFKIVFIVHNVI</sequence>
<keyword evidence="2" id="KW-1185">Reference proteome</keyword>
<dbReference type="Proteomes" id="UP000242715">
    <property type="component" value="Unassembled WGS sequence"/>
</dbReference>
<reference evidence="2" key="1">
    <citation type="journal article" date="2017" name="Front. Plant Sci.">
        <title>Climate Clever Clovers: New Paradigm to Reduce the Environmental Footprint of Ruminants by Breeding Low Methanogenic Forages Utilizing Haplotype Variation.</title>
        <authorList>
            <person name="Kaur P."/>
            <person name="Appels R."/>
            <person name="Bayer P.E."/>
            <person name="Keeble-Gagnere G."/>
            <person name="Wang J."/>
            <person name="Hirakawa H."/>
            <person name="Shirasawa K."/>
            <person name="Vercoe P."/>
            <person name="Stefanova K."/>
            <person name="Durmic Z."/>
            <person name="Nichols P."/>
            <person name="Revell C."/>
            <person name="Isobe S.N."/>
            <person name="Edwards D."/>
            <person name="Erskine W."/>
        </authorList>
    </citation>
    <scope>NUCLEOTIDE SEQUENCE [LARGE SCALE GENOMIC DNA]</scope>
    <source>
        <strain evidence="2">cv. Daliak</strain>
    </source>
</reference>
<dbReference type="EMBL" id="DF973281">
    <property type="protein sequence ID" value="GAU23926.1"/>
    <property type="molecule type" value="Genomic_DNA"/>
</dbReference>
<evidence type="ECO:0000313" key="1">
    <source>
        <dbReference type="EMBL" id="GAU23926.1"/>
    </source>
</evidence>
<proteinExistence type="predicted"/>
<organism evidence="1 2">
    <name type="scientific">Trifolium subterraneum</name>
    <name type="common">Subterranean clover</name>
    <dbReference type="NCBI Taxonomy" id="3900"/>
    <lineage>
        <taxon>Eukaryota</taxon>
        <taxon>Viridiplantae</taxon>
        <taxon>Streptophyta</taxon>
        <taxon>Embryophyta</taxon>
        <taxon>Tracheophyta</taxon>
        <taxon>Spermatophyta</taxon>
        <taxon>Magnoliopsida</taxon>
        <taxon>eudicotyledons</taxon>
        <taxon>Gunneridae</taxon>
        <taxon>Pentapetalae</taxon>
        <taxon>rosids</taxon>
        <taxon>fabids</taxon>
        <taxon>Fabales</taxon>
        <taxon>Fabaceae</taxon>
        <taxon>Papilionoideae</taxon>
        <taxon>50 kb inversion clade</taxon>
        <taxon>NPAAA clade</taxon>
        <taxon>Hologalegina</taxon>
        <taxon>IRL clade</taxon>
        <taxon>Trifolieae</taxon>
        <taxon>Trifolium</taxon>
    </lineage>
</organism>